<gene>
    <name evidence="1" type="ORF">LA76x_0449</name>
</gene>
<evidence type="ECO:0000313" key="1">
    <source>
        <dbReference type="EMBL" id="ALN78610.1"/>
    </source>
</evidence>
<dbReference type="AlphaFoldDB" id="A0A0S2F4Y7"/>
<keyword evidence="2" id="KW-1185">Reference proteome</keyword>
<proteinExistence type="predicted"/>
<dbReference type="PATRIC" id="fig|84531.8.peg.463"/>
<name>A0A0S2F4Y7_LYSAN</name>
<dbReference type="STRING" id="84531.LA76x_0449"/>
<accession>A0A0S2F4Y7</accession>
<organism evidence="1 2">
    <name type="scientific">Lysobacter antibioticus</name>
    <dbReference type="NCBI Taxonomy" id="84531"/>
    <lineage>
        <taxon>Bacteria</taxon>
        <taxon>Pseudomonadati</taxon>
        <taxon>Pseudomonadota</taxon>
        <taxon>Gammaproteobacteria</taxon>
        <taxon>Lysobacterales</taxon>
        <taxon>Lysobacteraceae</taxon>
        <taxon>Lysobacter</taxon>
    </lineage>
</organism>
<evidence type="ECO:0000313" key="2">
    <source>
        <dbReference type="Proteomes" id="UP000060787"/>
    </source>
</evidence>
<dbReference type="EMBL" id="CP011129">
    <property type="protein sequence ID" value="ALN78610.1"/>
    <property type="molecule type" value="Genomic_DNA"/>
</dbReference>
<reference evidence="1 2" key="1">
    <citation type="journal article" date="2015" name="BMC Genomics">
        <title>Comparative genomics and metabolic profiling of the genus Lysobacter.</title>
        <authorList>
            <person name="de Bruijn I."/>
            <person name="Cheng X."/>
            <person name="de Jager V."/>
            <person name="Exposito R.G."/>
            <person name="Watrous J."/>
            <person name="Patel N."/>
            <person name="Postma J."/>
            <person name="Dorrestein P.C."/>
            <person name="Kobayashi D."/>
            <person name="Raaijmakers J.M."/>
        </authorList>
    </citation>
    <scope>NUCLEOTIDE SEQUENCE [LARGE SCALE GENOMIC DNA]</scope>
    <source>
        <strain evidence="1 2">76</strain>
    </source>
</reference>
<dbReference type="KEGG" id="lab:LA76x_0449"/>
<dbReference type="Proteomes" id="UP000060787">
    <property type="component" value="Chromosome"/>
</dbReference>
<protein>
    <submittedName>
        <fullName evidence="1">Uncharacterized protein</fullName>
    </submittedName>
</protein>
<sequence>MIVTLDHLRRAPGFGARPGFCARGGREWFAYYGLDWSAFLRDGIDAEVIEATGDALGLHLVAFARAEAERGQQ</sequence>